<dbReference type="Proteomes" id="UP001286313">
    <property type="component" value="Unassembled WGS sequence"/>
</dbReference>
<dbReference type="EMBL" id="JAWQEG010007959">
    <property type="protein sequence ID" value="KAK3851305.1"/>
    <property type="molecule type" value="Genomic_DNA"/>
</dbReference>
<gene>
    <name evidence="1" type="ORF">Pcinc_042037</name>
</gene>
<sequence>MWSCRAPGPVGGRQRGLENLHQVKIRFIEIYEAGVWARILGQAHGSPPARPCCPTNSTCLPASPTPA</sequence>
<evidence type="ECO:0000313" key="1">
    <source>
        <dbReference type="EMBL" id="KAK3851305.1"/>
    </source>
</evidence>
<feature type="non-terminal residue" evidence="1">
    <location>
        <position position="67"/>
    </location>
</feature>
<keyword evidence="2" id="KW-1185">Reference proteome</keyword>
<evidence type="ECO:0000313" key="2">
    <source>
        <dbReference type="Proteomes" id="UP001286313"/>
    </source>
</evidence>
<reference evidence="1" key="1">
    <citation type="submission" date="2023-10" db="EMBL/GenBank/DDBJ databases">
        <title>Genome assemblies of two species of porcelain crab, Petrolisthes cinctipes and Petrolisthes manimaculis (Anomura: Porcellanidae).</title>
        <authorList>
            <person name="Angst P."/>
        </authorList>
    </citation>
    <scope>NUCLEOTIDE SEQUENCE</scope>
    <source>
        <strain evidence="1">PB745_01</strain>
        <tissue evidence="1">Gill</tissue>
    </source>
</reference>
<accession>A0AAE1BM26</accession>
<comment type="caution">
    <text evidence="1">The sequence shown here is derived from an EMBL/GenBank/DDBJ whole genome shotgun (WGS) entry which is preliminary data.</text>
</comment>
<name>A0AAE1BM26_PETCI</name>
<dbReference type="AlphaFoldDB" id="A0AAE1BM26"/>
<organism evidence="1 2">
    <name type="scientific">Petrolisthes cinctipes</name>
    <name type="common">Flat porcelain crab</name>
    <dbReference type="NCBI Taxonomy" id="88211"/>
    <lineage>
        <taxon>Eukaryota</taxon>
        <taxon>Metazoa</taxon>
        <taxon>Ecdysozoa</taxon>
        <taxon>Arthropoda</taxon>
        <taxon>Crustacea</taxon>
        <taxon>Multicrustacea</taxon>
        <taxon>Malacostraca</taxon>
        <taxon>Eumalacostraca</taxon>
        <taxon>Eucarida</taxon>
        <taxon>Decapoda</taxon>
        <taxon>Pleocyemata</taxon>
        <taxon>Anomura</taxon>
        <taxon>Galatheoidea</taxon>
        <taxon>Porcellanidae</taxon>
        <taxon>Petrolisthes</taxon>
    </lineage>
</organism>
<protein>
    <submittedName>
        <fullName evidence="1">Uncharacterized protein</fullName>
    </submittedName>
</protein>
<proteinExistence type="predicted"/>